<comment type="caution">
    <text evidence="1">The sequence shown here is derived from an EMBL/GenBank/DDBJ whole genome shotgun (WGS) entry which is preliminary data.</text>
</comment>
<evidence type="ECO:0000313" key="1">
    <source>
        <dbReference type="EMBL" id="KAI3762551.1"/>
    </source>
</evidence>
<accession>A0ACB9EVT8</accession>
<dbReference type="Proteomes" id="UP001056120">
    <property type="component" value="Linkage Group LG17"/>
</dbReference>
<reference evidence="2" key="1">
    <citation type="journal article" date="2022" name="Mol. Ecol. Resour.">
        <title>The genomes of chicory, endive, great burdock and yacon provide insights into Asteraceae palaeo-polyploidization history and plant inulin production.</title>
        <authorList>
            <person name="Fan W."/>
            <person name="Wang S."/>
            <person name="Wang H."/>
            <person name="Wang A."/>
            <person name="Jiang F."/>
            <person name="Liu H."/>
            <person name="Zhao H."/>
            <person name="Xu D."/>
            <person name="Zhang Y."/>
        </authorList>
    </citation>
    <scope>NUCLEOTIDE SEQUENCE [LARGE SCALE GENOMIC DNA]</scope>
    <source>
        <strain evidence="2">cv. Yunnan</strain>
    </source>
</reference>
<gene>
    <name evidence="1" type="ORF">L1987_52982</name>
</gene>
<reference evidence="1 2" key="2">
    <citation type="journal article" date="2022" name="Mol. Ecol. Resour.">
        <title>The genomes of chicory, endive, great burdock and yacon provide insights into Asteraceae paleo-polyploidization history and plant inulin production.</title>
        <authorList>
            <person name="Fan W."/>
            <person name="Wang S."/>
            <person name="Wang H."/>
            <person name="Wang A."/>
            <person name="Jiang F."/>
            <person name="Liu H."/>
            <person name="Zhao H."/>
            <person name="Xu D."/>
            <person name="Zhang Y."/>
        </authorList>
    </citation>
    <scope>NUCLEOTIDE SEQUENCE [LARGE SCALE GENOMIC DNA]</scope>
    <source>
        <strain evidence="2">cv. Yunnan</strain>
        <tissue evidence="1">Leaves</tissue>
    </source>
</reference>
<proteinExistence type="predicted"/>
<dbReference type="EMBL" id="CM042034">
    <property type="protein sequence ID" value="KAI3762551.1"/>
    <property type="molecule type" value="Genomic_DNA"/>
</dbReference>
<name>A0ACB9EVT8_9ASTR</name>
<evidence type="ECO:0000313" key="2">
    <source>
        <dbReference type="Proteomes" id="UP001056120"/>
    </source>
</evidence>
<organism evidence="1 2">
    <name type="scientific">Smallanthus sonchifolius</name>
    <dbReference type="NCBI Taxonomy" id="185202"/>
    <lineage>
        <taxon>Eukaryota</taxon>
        <taxon>Viridiplantae</taxon>
        <taxon>Streptophyta</taxon>
        <taxon>Embryophyta</taxon>
        <taxon>Tracheophyta</taxon>
        <taxon>Spermatophyta</taxon>
        <taxon>Magnoliopsida</taxon>
        <taxon>eudicotyledons</taxon>
        <taxon>Gunneridae</taxon>
        <taxon>Pentapetalae</taxon>
        <taxon>asterids</taxon>
        <taxon>campanulids</taxon>
        <taxon>Asterales</taxon>
        <taxon>Asteraceae</taxon>
        <taxon>Asteroideae</taxon>
        <taxon>Heliantheae alliance</taxon>
        <taxon>Millerieae</taxon>
        <taxon>Smallanthus</taxon>
    </lineage>
</organism>
<protein>
    <submittedName>
        <fullName evidence="1">Uncharacterized protein</fullName>
    </submittedName>
</protein>
<sequence length="79" mass="8567">MQKNIQVSGYQVRELGKILDVPVTFLIHHQFPGPGLDVRIPCDETQGNALDFLRQETPLMVGNAVAAGAAYAGRYGIQA</sequence>
<keyword evidence="2" id="KW-1185">Reference proteome</keyword>